<keyword evidence="3" id="KW-0233">DNA recombination</keyword>
<evidence type="ECO:0000259" key="4">
    <source>
        <dbReference type="PROSITE" id="PS51898"/>
    </source>
</evidence>
<dbReference type="Gene3D" id="1.10.150.130">
    <property type="match status" value="1"/>
</dbReference>
<dbReference type="Gene3D" id="1.10.443.10">
    <property type="entry name" value="Intergrase catalytic core"/>
    <property type="match status" value="1"/>
</dbReference>
<reference evidence="5" key="1">
    <citation type="submission" date="2018-07" db="EMBL/GenBank/DDBJ databases">
        <authorList>
            <person name="Quirk P.G."/>
            <person name="Krulwich T.A."/>
        </authorList>
    </citation>
    <scope>NUCLEOTIDE SEQUENCE</scope>
</reference>
<keyword evidence="2" id="KW-0238">DNA-binding</keyword>
<dbReference type="GO" id="GO:0006310">
    <property type="term" value="P:DNA recombination"/>
    <property type="evidence" value="ECO:0007669"/>
    <property type="project" value="UniProtKB-KW"/>
</dbReference>
<organism evidence="5">
    <name type="scientific">metagenome</name>
    <dbReference type="NCBI Taxonomy" id="256318"/>
    <lineage>
        <taxon>unclassified sequences</taxon>
        <taxon>metagenomes</taxon>
    </lineage>
</organism>
<dbReference type="InterPro" id="IPR011010">
    <property type="entry name" value="DNA_brk_join_enz"/>
</dbReference>
<dbReference type="InterPro" id="IPR050090">
    <property type="entry name" value="Tyrosine_recombinase_XerCD"/>
</dbReference>
<dbReference type="PANTHER" id="PTHR30349:SF64">
    <property type="entry name" value="PROPHAGE INTEGRASE INTD-RELATED"/>
    <property type="match status" value="1"/>
</dbReference>
<feature type="domain" description="Tyr recombinase" evidence="4">
    <location>
        <begin position="173"/>
        <end position="347"/>
    </location>
</feature>
<comment type="similarity">
    <text evidence="1">Belongs to the 'phage' integrase family.</text>
</comment>
<evidence type="ECO:0000256" key="3">
    <source>
        <dbReference type="ARBA" id="ARBA00023172"/>
    </source>
</evidence>
<evidence type="ECO:0000313" key="5">
    <source>
        <dbReference type="EMBL" id="SUS07604.1"/>
    </source>
</evidence>
<evidence type="ECO:0000256" key="1">
    <source>
        <dbReference type="ARBA" id="ARBA00008857"/>
    </source>
</evidence>
<protein>
    <submittedName>
        <fullName evidence="5">Putative Site-specific recombinase XerD</fullName>
    </submittedName>
</protein>
<dbReference type="GO" id="GO:0003677">
    <property type="term" value="F:DNA binding"/>
    <property type="evidence" value="ECO:0007669"/>
    <property type="project" value="UniProtKB-KW"/>
</dbReference>
<evidence type="ECO:0000256" key="2">
    <source>
        <dbReference type="ARBA" id="ARBA00023125"/>
    </source>
</evidence>
<dbReference type="InterPro" id="IPR002104">
    <property type="entry name" value="Integrase_catalytic"/>
</dbReference>
<dbReference type="PROSITE" id="PS51898">
    <property type="entry name" value="TYR_RECOMBINASE"/>
    <property type="match status" value="1"/>
</dbReference>
<dbReference type="PANTHER" id="PTHR30349">
    <property type="entry name" value="PHAGE INTEGRASE-RELATED"/>
    <property type="match status" value="1"/>
</dbReference>
<dbReference type="AlphaFoldDB" id="A0A380TIY9"/>
<name>A0A380TIY9_9ZZZZ</name>
<dbReference type="GO" id="GO:0015074">
    <property type="term" value="P:DNA integration"/>
    <property type="evidence" value="ECO:0007669"/>
    <property type="project" value="InterPro"/>
</dbReference>
<dbReference type="EMBL" id="UIDG01000412">
    <property type="protein sequence ID" value="SUS07604.1"/>
    <property type="molecule type" value="Genomic_DNA"/>
</dbReference>
<dbReference type="Pfam" id="PF00589">
    <property type="entry name" value="Phage_integrase"/>
    <property type="match status" value="1"/>
</dbReference>
<proteinExistence type="inferred from homology"/>
<accession>A0A380TIY9</accession>
<dbReference type="SUPFAM" id="SSF56349">
    <property type="entry name" value="DNA breaking-rejoining enzymes"/>
    <property type="match status" value="1"/>
</dbReference>
<dbReference type="InterPro" id="IPR013762">
    <property type="entry name" value="Integrase-like_cat_sf"/>
</dbReference>
<sequence length="417" mass="47059">MYFRVFKPKDSRVYRVRYSLSNGPKIYDKPLRTHLKEVADVKATQLVREEEMQLLGLGVPKTLAHAAQLPIAQHLADYITDLEARERSKSHVLHAKYRLQRLFKDCRWHLLRDVTADRFLNWRGDCPTLSVKTRNEYLAHALAFFNWLMRQERATNNPLKSVFKLSGKGQETFKRRYLSFAEVVLLVESSGRRGLVYFVATCTGLRRNEIKQLLWTDIDLDADKPHMKIRAETTKAKRGAVIPLIPPLAAALRAAKPSKPHFSGRVFPRGIPSVTTLTKDLQACGIAYEDARGHRVDFHALRHTFASLLASAEVPELVRMKLARHTEWKQTDRYTDPASVPLFSGIEKFGAALPSSIASLNSGKTGPNEGKVVQVASPILSVETFVTDQKKTPLVIADQRCPLVEMVPKGGLEPPCF</sequence>
<dbReference type="InterPro" id="IPR010998">
    <property type="entry name" value="Integrase_recombinase_N"/>
</dbReference>
<gene>
    <name evidence="5" type="ORF">DF3PB_470015</name>
</gene>